<evidence type="ECO:0000256" key="1">
    <source>
        <dbReference type="ARBA" id="ARBA00000971"/>
    </source>
</evidence>
<evidence type="ECO:0000313" key="11">
    <source>
        <dbReference type="Proteomes" id="UP001501456"/>
    </source>
</evidence>
<dbReference type="RefSeq" id="WP_344728739.1">
    <property type="nucleotide sequence ID" value="NZ_BAABBI010000001.1"/>
</dbReference>
<comment type="similarity">
    <text evidence="2">Belongs to the cyclophilin-type PPIase family.</text>
</comment>
<feature type="domain" description="PPIase FKBP-type" evidence="8">
    <location>
        <begin position="298"/>
        <end position="404"/>
    </location>
</feature>
<gene>
    <name evidence="10" type="ORF">GCM10022271_14050</name>
</gene>
<dbReference type="InterPro" id="IPR029000">
    <property type="entry name" value="Cyclophilin-like_dom_sf"/>
</dbReference>
<feature type="chain" id="PRO_5046101170" description="peptidylprolyl isomerase" evidence="7">
    <location>
        <begin position="26"/>
        <end position="405"/>
    </location>
</feature>
<dbReference type="PANTHER" id="PTHR45625">
    <property type="entry name" value="PEPTIDYL-PROLYL CIS-TRANS ISOMERASE-RELATED"/>
    <property type="match status" value="1"/>
</dbReference>
<sequence length="405" mass="44524">MKILKNSIKLLALSLLISFTSCSQQKYPDLEDGLYAEFVTNKGTMVAKLFYKEVPATVANFVALAEGTHPMADEKFKNKKYFNGLTFHRVMDKFMIQGGDPDGNGMGGPGYKFTSEFDVNLRHDKPGILSMANSGGLDTNGSQFFITEVPYPSLDAFDANGNLKPCENPRVSCHGVFGELVIGLDVQDTISNVAVSKDRQTLNKPLEDVIMTEVNIIRKGADAKAFDAAKVFSDEYPNLGDKIAAIKEEAEKKIKESAAVAADSFIKKYGDLGTVKRTETGLVMIFTEKGTDKKPTSQQKALIDCAGYFVDGRLFYTTKKDVAQANNQYNEQQDEAGMYKPFAMPYNETAQLVPGFRESMLNMNIGDKVKAFIPSYLGYGASGRAPMIPPNTNLIFDIELVGIDK</sequence>
<dbReference type="SUPFAM" id="SSF54534">
    <property type="entry name" value="FKBP-like"/>
    <property type="match status" value="1"/>
</dbReference>
<proteinExistence type="inferred from homology"/>
<evidence type="ECO:0000256" key="6">
    <source>
        <dbReference type="PROSITE-ProRule" id="PRU00277"/>
    </source>
</evidence>
<dbReference type="GO" id="GO:0016853">
    <property type="term" value="F:isomerase activity"/>
    <property type="evidence" value="ECO:0007669"/>
    <property type="project" value="UniProtKB-KW"/>
</dbReference>
<dbReference type="EC" id="5.2.1.8" evidence="3 6"/>
<feature type="domain" description="PPIase cyclophilin-type" evidence="9">
    <location>
        <begin position="43"/>
        <end position="216"/>
    </location>
</feature>
<accession>A0ABP7H5U9</accession>
<keyword evidence="4 6" id="KW-0697">Rotamase</keyword>
<evidence type="ECO:0000313" key="10">
    <source>
        <dbReference type="EMBL" id="GAA3782947.1"/>
    </source>
</evidence>
<dbReference type="InterPro" id="IPR020892">
    <property type="entry name" value="Cyclophilin-type_PPIase_CS"/>
</dbReference>
<keyword evidence="5 6" id="KW-0413">Isomerase</keyword>
<organism evidence="10 11">
    <name type="scientific">Corallibacter vietnamensis</name>
    <dbReference type="NCBI Taxonomy" id="904130"/>
    <lineage>
        <taxon>Bacteria</taxon>
        <taxon>Pseudomonadati</taxon>
        <taxon>Bacteroidota</taxon>
        <taxon>Flavobacteriia</taxon>
        <taxon>Flavobacteriales</taxon>
        <taxon>Flavobacteriaceae</taxon>
        <taxon>Corallibacter</taxon>
    </lineage>
</organism>
<feature type="signal peptide" evidence="7">
    <location>
        <begin position="1"/>
        <end position="25"/>
    </location>
</feature>
<dbReference type="InterPro" id="IPR044666">
    <property type="entry name" value="Cyclophilin_A-like"/>
</dbReference>
<dbReference type="Pfam" id="PF00160">
    <property type="entry name" value="Pro_isomerase"/>
    <property type="match status" value="1"/>
</dbReference>
<dbReference type="PANTHER" id="PTHR45625:SF4">
    <property type="entry name" value="PEPTIDYLPROLYL ISOMERASE DOMAIN AND WD REPEAT-CONTAINING PROTEIN 1"/>
    <property type="match status" value="1"/>
</dbReference>
<dbReference type="PRINTS" id="PR00153">
    <property type="entry name" value="CSAPPISMRASE"/>
</dbReference>
<evidence type="ECO:0000256" key="2">
    <source>
        <dbReference type="ARBA" id="ARBA00007365"/>
    </source>
</evidence>
<dbReference type="Proteomes" id="UP001501456">
    <property type="component" value="Unassembled WGS sequence"/>
</dbReference>
<dbReference type="PROSITE" id="PS50072">
    <property type="entry name" value="CSA_PPIASE_2"/>
    <property type="match status" value="1"/>
</dbReference>
<evidence type="ECO:0000259" key="8">
    <source>
        <dbReference type="PROSITE" id="PS50059"/>
    </source>
</evidence>
<dbReference type="PROSITE" id="PS50059">
    <property type="entry name" value="FKBP_PPIASE"/>
    <property type="match status" value="1"/>
</dbReference>
<dbReference type="EMBL" id="BAABBI010000001">
    <property type="protein sequence ID" value="GAA3782947.1"/>
    <property type="molecule type" value="Genomic_DNA"/>
</dbReference>
<evidence type="ECO:0000256" key="4">
    <source>
        <dbReference type="ARBA" id="ARBA00023110"/>
    </source>
</evidence>
<dbReference type="Gene3D" id="2.40.100.10">
    <property type="entry name" value="Cyclophilin-like"/>
    <property type="match status" value="1"/>
</dbReference>
<evidence type="ECO:0000256" key="7">
    <source>
        <dbReference type="SAM" id="SignalP"/>
    </source>
</evidence>
<dbReference type="Pfam" id="PF00254">
    <property type="entry name" value="FKBP_C"/>
    <property type="match status" value="1"/>
</dbReference>
<dbReference type="CDD" id="cd00317">
    <property type="entry name" value="cyclophilin"/>
    <property type="match status" value="1"/>
</dbReference>
<reference evidence="11" key="1">
    <citation type="journal article" date="2019" name="Int. J. Syst. Evol. Microbiol.">
        <title>The Global Catalogue of Microorganisms (GCM) 10K type strain sequencing project: providing services to taxonomists for standard genome sequencing and annotation.</title>
        <authorList>
            <consortium name="The Broad Institute Genomics Platform"/>
            <consortium name="The Broad Institute Genome Sequencing Center for Infectious Disease"/>
            <person name="Wu L."/>
            <person name="Ma J."/>
        </authorList>
    </citation>
    <scope>NUCLEOTIDE SEQUENCE [LARGE SCALE GENOMIC DNA]</scope>
    <source>
        <strain evidence="11">JCM 17525</strain>
    </source>
</reference>
<name>A0ABP7H5U9_9FLAO</name>
<comment type="catalytic activity">
    <reaction evidence="1 6">
        <text>[protein]-peptidylproline (omega=180) = [protein]-peptidylproline (omega=0)</text>
        <dbReference type="Rhea" id="RHEA:16237"/>
        <dbReference type="Rhea" id="RHEA-COMP:10747"/>
        <dbReference type="Rhea" id="RHEA-COMP:10748"/>
        <dbReference type="ChEBI" id="CHEBI:83833"/>
        <dbReference type="ChEBI" id="CHEBI:83834"/>
        <dbReference type="EC" id="5.2.1.8"/>
    </reaction>
</comment>
<keyword evidence="7" id="KW-0732">Signal</keyword>
<dbReference type="Gene3D" id="3.10.50.40">
    <property type="match status" value="1"/>
</dbReference>
<dbReference type="SUPFAM" id="SSF50891">
    <property type="entry name" value="Cyclophilin-like"/>
    <property type="match status" value="1"/>
</dbReference>
<keyword evidence="11" id="KW-1185">Reference proteome</keyword>
<comment type="caution">
    <text evidence="10">The sequence shown here is derived from an EMBL/GenBank/DDBJ whole genome shotgun (WGS) entry which is preliminary data.</text>
</comment>
<dbReference type="PROSITE" id="PS51257">
    <property type="entry name" value="PROKAR_LIPOPROTEIN"/>
    <property type="match status" value="1"/>
</dbReference>
<evidence type="ECO:0000259" key="9">
    <source>
        <dbReference type="PROSITE" id="PS50072"/>
    </source>
</evidence>
<dbReference type="InterPro" id="IPR001179">
    <property type="entry name" value="PPIase_FKBP_dom"/>
</dbReference>
<dbReference type="PROSITE" id="PS00170">
    <property type="entry name" value="CSA_PPIASE_1"/>
    <property type="match status" value="1"/>
</dbReference>
<evidence type="ECO:0000256" key="3">
    <source>
        <dbReference type="ARBA" id="ARBA00013194"/>
    </source>
</evidence>
<protein>
    <recommendedName>
        <fullName evidence="3 6">peptidylprolyl isomerase</fullName>
        <ecNumber evidence="3 6">5.2.1.8</ecNumber>
    </recommendedName>
</protein>
<evidence type="ECO:0000256" key="5">
    <source>
        <dbReference type="ARBA" id="ARBA00023235"/>
    </source>
</evidence>
<dbReference type="InterPro" id="IPR046357">
    <property type="entry name" value="PPIase_dom_sf"/>
</dbReference>
<dbReference type="InterPro" id="IPR002130">
    <property type="entry name" value="Cyclophilin-type_PPIase_dom"/>
</dbReference>